<keyword evidence="5" id="KW-1185">Reference proteome</keyword>
<protein>
    <recommendedName>
        <fullName evidence="3">BACK domain-containing protein</fullName>
    </recommendedName>
</protein>
<proteinExistence type="predicted"/>
<accession>T1JYA8</accession>
<dbReference type="SUPFAM" id="SSF50965">
    <property type="entry name" value="Galactose oxidase, central domain"/>
    <property type="match status" value="1"/>
</dbReference>
<evidence type="ECO:0000313" key="5">
    <source>
        <dbReference type="Proteomes" id="UP000015104"/>
    </source>
</evidence>
<dbReference type="Gene3D" id="3.30.710.10">
    <property type="entry name" value="Potassium Channel Kv1.1, Chain A"/>
    <property type="match status" value="1"/>
</dbReference>
<dbReference type="CDD" id="cd18186">
    <property type="entry name" value="BTB_POZ_ZBTB_KLHL-like"/>
    <property type="match status" value="1"/>
</dbReference>
<reference evidence="5" key="1">
    <citation type="submission" date="2011-08" db="EMBL/GenBank/DDBJ databases">
        <authorList>
            <person name="Rombauts S."/>
        </authorList>
    </citation>
    <scope>NUCLEOTIDE SEQUENCE</scope>
    <source>
        <strain evidence="5">London</strain>
    </source>
</reference>
<dbReference type="Proteomes" id="UP000015104">
    <property type="component" value="Unassembled WGS sequence"/>
</dbReference>
<keyword evidence="1" id="KW-0880">Kelch repeat</keyword>
<feature type="domain" description="BACK" evidence="3">
    <location>
        <begin position="122"/>
        <end position="209"/>
    </location>
</feature>
<evidence type="ECO:0000259" key="3">
    <source>
        <dbReference type="SMART" id="SM00875"/>
    </source>
</evidence>
<dbReference type="STRING" id="32264.T1JYA8"/>
<dbReference type="Pfam" id="PF07707">
    <property type="entry name" value="BACK"/>
    <property type="match status" value="1"/>
</dbReference>
<dbReference type="InterPro" id="IPR011705">
    <property type="entry name" value="BACK"/>
</dbReference>
<dbReference type="InterPro" id="IPR011333">
    <property type="entry name" value="SKP1/BTB/POZ_sf"/>
</dbReference>
<dbReference type="PANTHER" id="PTHR24412:SF489">
    <property type="entry name" value="RING FINGER DOMAIN AND KELCH REPEAT-CONTAINING PROTEIN DDB_G0271372"/>
    <property type="match status" value="1"/>
</dbReference>
<dbReference type="InterPro" id="IPR011043">
    <property type="entry name" value="Gal_Oxase/kelch_b-propeller"/>
</dbReference>
<dbReference type="AlphaFoldDB" id="T1JYA8"/>
<dbReference type="PANTHER" id="PTHR24412">
    <property type="entry name" value="KELCH PROTEIN"/>
    <property type="match status" value="1"/>
</dbReference>
<organism evidence="4 5">
    <name type="scientific">Tetranychus urticae</name>
    <name type="common">Two-spotted spider mite</name>
    <dbReference type="NCBI Taxonomy" id="32264"/>
    <lineage>
        <taxon>Eukaryota</taxon>
        <taxon>Metazoa</taxon>
        <taxon>Ecdysozoa</taxon>
        <taxon>Arthropoda</taxon>
        <taxon>Chelicerata</taxon>
        <taxon>Arachnida</taxon>
        <taxon>Acari</taxon>
        <taxon>Acariformes</taxon>
        <taxon>Trombidiformes</taxon>
        <taxon>Prostigmata</taxon>
        <taxon>Eleutherengona</taxon>
        <taxon>Raphignathae</taxon>
        <taxon>Tetranychoidea</taxon>
        <taxon>Tetranychidae</taxon>
        <taxon>Tetranychus</taxon>
    </lineage>
</organism>
<reference evidence="4" key="2">
    <citation type="submission" date="2015-06" db="UniProtKB">
        <authorList>
            <consortium name="EnsemblMetazoa"/>
        </authorList>
    </citation>
    <scope>IDENTIFICATION</scope>
</reference>
<sequence>MDSLEADDQLTVVNRSTEYRISKQLIRKIPYFEKMLNLDLMESKENKVELDFDEQALESILNWLEFDHFFIELKNVINLCTMTDYFGMGNNLINDCATYFHDKFSIKHLPVVIPQVTPTSRCINSGVLNAFICRHFLKLAGTKFWLNYPIETIEYICALDLMVHSEMQVFNAIMKWVNFKTNSRKDYFERLLKLVGWCHLDAKHLSEIKENFKPLHCTPAKCNGDCPLYRINQHYFVLVETLTGTDLQIKVLDRNFMSFIKKVIKLDASMPLHLLHDEHVSDIVFDSGRQMIRVDWIHNKYRLLDLNGYKSHYYKIRECILEKKDGVCNALGKTTDYYSSKGSLFDVNGKFVLTAGKGNTLCYWLAPTDKNIEESYCNSGCSYLATVLDNNIYTMKTNIELIQFNIDSQKTKKFTLKGRSNFGDLILTSKPAYDDKVFLIDKSKNFVDCFNVNDEEWSPVGLMANYCSSIGNQNKSNKLLAFTSAFLCKDIIRSCINHECK</sequence>
<keyword evidence="2" id="KW-0677">Repeat</keyword>
<dbReference type="SMART" id="SM00875">
    <property type="entry name" value="BACK"/>
    <property type="match status" value="1"/>
</dbReference>
<evidence type="ECO:0000256" key="2">
    <source>
        <dbReference type="ARBA" id="ARBA00022737"/>
    </source>
</evidence>
<dbReference type="EMBL" id="CAEY01000829">
    <property type="status" value="NOT_ANNOTATED_CDS"/>
    <property type="molecule type" value="Genomic_DNA"/>
</dbReference>
<dbReference type="Gene3D" id="1.25.40.420">
    <property type="match status" value="1"/>
</dbReference>
<dbReference type="SUPFAM" id="SSF54695">
    <property type="entry name" value="POZ domain"/>
    <property type="match status" value="1"/>
</dbReference>
<evidence type="ECO:0000256" key="1">
    <source>
        <dbReference type="ARBA" id="ARBA00022441"/>
    </source>
</evidence>
<dbReference type="HOGENOM" id="CLU_020442_0_0_1"/>
<evidence type="ECO:0000313" key="4">
    <source>
        <dbReference type="EnsemblMetazoa" id="tetur02g15021.1"/>
    </source>
</evidence>
<name>T1JYA8_TETUR</name>
<dbReference type="EnsemblMetazoa" id="tetur02g15021.1">
    <property type="protein sequence ID" value="tetur02g15021.1"/>
    <property type="gene ID" value="tetur02g15021"/>
</dbReference>